<dbReference type="STRING" id="1194695.A0A5A7T3Z9"/>
<organism evidence="1 3">
    <name type="scientific">Cucumis melo var. makuwa</name>
    <name type="common">Oriental melon</name>
    <dbReference type="NCBI Taxonomy" id="1194695"/>
    <lineage>
        <taxon>Eukaryota</taxon>
        <taxon>Viridiplantae</taxon>
        <taxon>Streptophyta</taxon>
        <taxon>Embryophyta</taxon>
        <taxon>Tracheophyta</taxon>
        <taxon>Spermatophyta</taxon>
        <taxon>Magnoliopsida</taxon>
        <taxon>eudicotyledons</taxon>
        <taxon>Gunneridae</taxon>
        <taxon>Pentapetalae</taxon>
        <taxon>rosids</taxon>
        <taxon>fabids</taxon>
        <taxon>Cucurbitales</taxon>
        <taxon>Cucurbitaceae</taxon>
        <taxon>Benincaseae</taxon>
        <taxon>Cucumis</taxon>
    </lineage>
</organism>
<dbReference type="EMBL" id="SSTD01006800">
    <property type="protein sequence ID" value="TYK19739.1"/>
    <property type="molecule type" value="Genomic_DNA"/>
</dbReference>
<evidence type="ECO:0000313" key="3">
    <source>
        <dbReference type="Proteomes" id="UP000321393"/>
    </source>
</evidence>
<proteinExistence type="predicted"/>
<protein>
    <submittedName>
        <fullName evidence="1">Retrotransposon protein, putative, unclassified</fullName>
    </submittedName>
</protein>
<sequence length="151" mass="17342">MERIRSPSSTLDFKTPHEVWTANAPGLDYLRVFGCSAYAHVKDEKLNRKKLKCMFIDYPQGVKVEVKPLTLKDAIVSDSKKQWKDALEAELFSLQKNQTWSLVSKNPNKKLIQSKWIYKIKPGTGCDSRPRYNARLEAKGYIHKEGVDLLS</sequence>
<gene>
    <name evidence="2" type="ORF">E5676_scaffold214G00490</name>
    <name evidence="1" type="ORF">E6C27_scaffold69G00680</name>
</gene>
<dbReference type="AlphaFoldDB" id="A0A5A7T3Z9"/>
<comment type="caution">
    <text evidence="1">The sequence shown here is derived from an EMBL/GenBank/DDBJ whole genome shotgun (WGS) entry which is preliminary data.</text>
</comment>
<accession>A0A5A7T3Z9</accession>
<evidence type="ECO:0000313" key="1">
    <source>
        <dbReference type="EMBL" id="KAA0036195.1"/>
    </source>
</evidence>
<name>A0A5A7T3Z9_CUCMM</name>
<dbReference type="Proteomes" id="UP000321947">
    <property type="component" value="Unassembled WGS sequence"/>
</dbReference>
<evidence type="ECO:0000313" key="2">
    <source>
        <dbReference type="EMBL" id="TYK19739.1"/>
    </source>
</evidence>
<reference evidence="3 4" key="1">
    <citation type="submission" date="2019-08" db="EMBL/GenBank/DDBJ databases">
        <title>Draft genome sequences of two oriental melons (Cucumis melo L. var makuwa).</title>
        <authorList>
            <person name="Kwon S.-Y."/>
        </authorList>
    </citation>
    <scope>NUCLEOTIDE SEQUENCE [LARGE SCALE GENOMIC DNA]</scope>
    <source>
        <strain evidence="4">cv. Chang Bougi</strain>
        <strain evidence="3">cv. SW 3</strain>
        <tissue evidence="1">Leaf</tissue>
    </source>
</reference>
<evidence type="ECO:0000313" key="4">
    <source>
        <dbReference type="Proteomes" id="UP000321947"/>
    </source>
</evidence>
<dbReference type="OrthoDB" id="1000646at2759"/>
<dbReference type="EMBL" id="SSTE01019715">
    <property type="protein sequence ID" value="KAA0036195.1"/>
    <property type="molecule type" value="Genomic_DNA"/>
</dbReference>
<dbReference type="Proteomes" id="UP000321393">
    <property type="component" value="Unassembled WGS sequence"/>
</dbReference>